<comment type="similarity">
    <text evidence="10">Belongs to the ApbE family.</text>
</comment>
<feature type="signal peptide" evidence="12">
    <location>
        <begin position="1"/>
        <end position="23"/>
    </location>
</feature>
<organism evidence="13 14">
    <name type="scientific">Portibacter lacus</name>
    <dbReference type="NCBI Taxonomy" id="1099794"/>
    <lineage>
        <taxon>Bacteria</taxon>
        <taxon>Pseudomonadati</taxon>
        <taxon>Bacteroidota</taxon>
        <taxon>Saprospiria</taxon>
        <taxon>Saprospirales</taxon>
        <taxon>Haliscomenobacteraceae</taxon>
        <taxon>Portibacter</taxon>
    </lineage>
</organism>
<evidence type="ECO:0000256" key="1">
    <source>
        <dbReference type="ARBA" id="ARBA00011955"/>
    </source>
</evidence>
<evidence type="ECO:0000256" key="2">
    <source>
        <dbReference type="ARBA" id="ARBA00016337"/>
    </source>
</evidence>
<dbReference type="AlphaFoldDB" id="A0AA37SMZ7"/>
<evidence type="ECO:0000313" key="13">
    <source>
        <dbReference type="EMBL" id="GLR17386.1"/>
    </source>
</evidence>
<evidence type="ECO:0000256" key="10">
    <source>
        <dbReference type="PIRNR" id="PIRNR006268"/>
    </source>
</evidence>
<evidence type="ECO:0000256" key="3">
    <source>
        <dbReference type="ARBA" id="ARBA00022630"/>
    </source>
</evidence>
<dbReference type="Gene3D" id="3.10.520.10">
    <property type="entry name" value="ApbE-like domains"/>
    <property type="match status" value="1"/>
</dbReference>
<dbReference type="SUPFAM" id="SSF143631">
    <property type="entry name" value="ApbE-like"/>
    <property type="match status" value="1"/>
</dbReference>
<evidence type="ECO:0000256" key="6">
    <source>
        <dbReference type="ARBA" id="ARBA00022827"/>
    </source>
</evidence>
<reference evidence="13" key="2">
    <citation type="submission" date="2023-01" db="EMBL/GenBank/DDBJ databases">
        <title>Draft genome sequence of Portibacter lacus strain NBRC 108769.</title>
        <authorList>
            <person name="Sun Q."/>
            <person name="Mori K."/>
        </authorList>
    </citation>
    <scope>NUCLEOTIDE SEQUENCE</scope>
    <source>
        <strain evidence="13">NBRC 108769</strain>
    </source>
</reference>
<proteinExistence type="inferred from homology"/>
<comment type="catalytic activity">
    <reaction evidence="9 10">
        <text>L-threonyl-[protein] + FAD = FMN-L-threonyl-[protein] + AMP + H(+)</text>
        <dbReference type="Rhea" id="RHEA:36847"/>
        <dbReference type="Rhea" id="RHEA-COMP:11060"/>
        <dbReference type="Rhea" id="RHEA-COMP:11061"/>
        <dbReference type="ChEBI" id="CHEBI:15378"/>
        <dbReference type="ChEBI" id="CHEBI:30013"/>
        <dbReference type="ChEBI" id="CHEBI:57692"/>
        <dbReference type="ChEBI" id="CHEBI:74257"/>
        <dbReference type="ChEBI" id="CHEBI:456215"/>
        <dbReference type="EC" id="2.7.1.180"/>
    </reaction>
</comment>
<evidence type="ECO:0000256" key="9">
    <source>
        <dbReference type="ARBA" id="ARBA00048540"/>
    </source>
</evidence>
<evidence type="ECO:0000256" key="5">
    <source>
        <dbReference type="ARBA" id="ARBA00022723"/>
    </source>
</evidence>
<keyword evidence="3 10" id="KW-0285">Flavoprotein</keyword>
<keyword evidence="4 10" id="KW-0808">Transferase</keyword>
<keyword evidence="12" id="KW-0732">Signal</keyword>
<protein>
    <recommendedName>
        <fullName evidence="2 10">FAD:protein FMN transferase</fullName>
        <ecNumber evidence="1 10">2.7.1.180</ecNumber>
    </recommendedName>
    <alternativeName>
        <fullName evidence="8 10">Flavin transferase</fullName>
    </alternativeName>
</protein>
<name>A0AA37SMZ7_9BACT</name>
<dbReference type="RefSeq" id="WP_235294096.1">
    <property type="nucleotide sequence ID" value="NZ_BSOH01000011.1"/>
</dbReference>
<feature type="binding site" evidence="11">
    <location>
        <position position="165"/>
    </location>
    <ligand>
        <name>Mg(2+)</name>
        <dbReference type="ChEBI" id="CHEBI:18420"/>
    </ligand>
</feature>
<feature type="binding site" evidence="11">
    <location>
        <position position="276"/>
    </location>
    <ligand>
        <name>Mg(2+)</name>
        <dbReference type="ChEBI" id="CHEBI:18420"/>
    </ligand>
</feature>
<dbReference type="EC" id="2.7.1.180" evidence="1 10"/>
<sequence>MTGTYYRLIALFFMCAISNHLLAQAKLSTHSKGIMGTKFTILLPDDPRNDSIADIAFAEVERINEIFSTYIPSSEVTHINSTTNWVRVSKDLRDLIKVSEQLNMYTEGAFDIKIGQAINFWQISKKETSLPDVQLINQALSKRRKIFRFGKFVKTNQNTILNFGGIAKGYAVDKAFLKLKEMGYDTLLVDGGGDIRMGEPPFGREGWRIMVLNEPDKMLILKNCAIATSGYDYQNFRIGDIVYSHILDPRTFLSIKLKRGVSIIADDCTTADALATAFSVNPLLEKTRNIYQFKVRIKDDGEYVLKEF</sequence>
<feature type="binding site" evidence="11">
    <location>
        <position position="272"/>
    </location>
    <ligand>
        <name>Mg(2+)</name>
        <dbReference type="ChEBI" id="CHEBI:18420"/>
    </ligand>
</feature>
<accession>A0AA37SMZ7</accession>
<evidence type="ECO:0000256" key="8">
    <source>
        <dbReference type="ARBA" id="ARBA00031306"/>
    </source>
</evidence>
<dbReference type="PIRSF" id="PIRSF006268">
    <property type="entry name" value="ApbE"/>
    <property type="match status" value="1"/>
</dbReference>
<comment type="cofactor">
    <cofactor evidence="11">
        <name>Mg(2+)</name>
        <dbReference type="ChEBI" id="CHEBI:18420"/>
    </cofactor>
    <cofactor evidence="11">
        <name>Mn(2+)</name>
        <dbReference type="ChEBI" id="CHEBI:29035"/>
    </cofactor>
    <text evidence="11">Magnesium. Can also use manganese.</text>
</comment>
<keyword evidence="7 10" id="KW-0460">Magnesium</keyword>
<dbReference type="PANTHER" id="PTHR30040:SF2">
    <property type="entry name" value="FAD:PROTEIN FMN TRANSFERASE"/>
    <property type="match status" value="1"/>
</dbReference>
<gene>
    <name evidence="13" type="ORF">GCM10007940_20010</name>
</gene>
<keyword evidence="14" id="KW-1185">Reference proteome</keyword>
<dbReference type="GO" id="GO:0016740">
    <property type="term" value="F:transferase activity"/>
    <property type="evidence" value="ECO:0007669"/>
    <property type="project" value="UniProtKB-UniRule"/>
</dbReference>
<evidence type="ECO:0000256" key="7">
    <source>
        <dbReference type="ARBA" id="ARBA00022842"/>
    </source>
</evidence>
<dbReference type="InterPro" id="IPR024932">
    <property type="entry name" value="ApbE"/>
</dbReference>
<comment type="caution">
    <text evidence="13">The sequence shown here is derived from an EMBL/GenBank/DDBJ whole genome shotgun (WGS) entry which is preliminary data.</text>
</comment>
<reference evidence="13" key="1">
    <citation type="journal article" date="2014" name="Int. J. Syst. Evol. Microbiol.">
        <title>Complete genome sequence of Corynebacterium casei LMG S-19264T (=DSM 44701T), isolated from a smear-ripened cheese.</title>
        <authorList>
            <consortium name="US DOE Joint Genome Institute (JGI-PGF)"/>
            <person name="Walter F."/>
            <person name="Albersmeier A."/>
            <person name="Kalinowski J."/>
            <person name="Ruckert C."/>
        </authorList>
    </citation>
    <scope>NUCLEOTIDE SEQUENCE</scope>
    <source>
        <strain evidence="13">NBRC 108769</strain>
    </source>
</reference>
<evidence type="ECO:0000256" key="12">
    <source>
        <dbReference type="SAM" id="SignalP"/>
    </source>
</evidence>
<keyword evidence="6 10" id="KW-0274">FAD</keyword>
<evidence type="ECO:0000256" key="11">
    <source>
        <dbReference type="PIRSR" id="PIRSR006268-2"/>
    </source>
</evidence>
<dbReference type="InterPro" id="IPR003374">
    <property type="entry name" value="ApbE-like_sf"/>
</dbReference>
<dbReference type="Proteomes" id="UP001156666">
    <property type="component" value="Unassembled WGS sequence"/>
</dbReference>
<evidence type="ECO:0000256" key="4">
    <source>
        <dbReference type="ARBA" id="ARBA00022679"/>
    </source>
</evidence>
<keyword evidence="5 10" id="KW-0479">Metal-binding</keyword>
<dbReference type="Pfam" id="PF02424">
    <property type="entry name" value="ApbE"/>
    <property type="match status" value="1"/>
</dbReference>
<feature type="chain" id="PRO_5041319332" description="FAD:protein FMN transferase" evidence="12">
    <location>
        <begin position="24"/>
        <end position="308"/>
    </location>
</feature>
<dbReference type="EMBL" id="BSOH01000011">
    <property type="protein sequence ID" value="GLR17386.1"/>
    <property type="molecule type" value="Genomic_DNA"/>
</dbReference>
<dbReference type="PANTHER" id="PTHR30040">
    <property type="entry name" value="THIAMINE BIOSYNTHESIS LIPOPROTEIN APBE"/>
    <property type="match status" value="1"/>
</dbReference>
<dbReference type="GO" id="GO:0046872">
    <property type="term" value="F:metal ion binding"/>
    <property type="evidence" value="ECO:0007669"/>
    <property type="project" value="UniProtKB-UniRule"/>
</dbReference>
<evidence type="ECO:0000313" key="14">
    <source>
        <dbReference type="Proteomes" id="UP001156666"/>
    </source>
</evidence>